<evidence type="ECO:0000313" key="1">
    <source>
        <dbReference type="EMBL" id="EOB03761.1"/>
    </source>
</evidence>
<proteinExistence type="predicted"/>
<dbReference type="Proteomes" id="UP000296049">
    <property type="component" value="Unassembled WGS sequence"/>
</dbReference>
<keyword evidence="2" id="KW-1185">Reference proteome</keyword>
<organism evidence="1 2">
    <name type="scientific">Anas platyrhynchos</name>
    <name type="common">Mallard</name>
    <name type="synonym">Anas boschas</name>
    <dbReference type="NCBI Taxonomy" id="8839"/>
    <lineage>
        <taxon>Eukaryota</taxon>
        <taxon>Metazoa</taxon>
        <taxon>Chordata</taxon>
        <taxon>Craniata</taxon>
        <taxon>Vertebrata</taxon>
        <taxon>Euteleostomi</taxon>
        <taxon>Archelosauria</taxon>
        <taxon>Archosauria</taxon>
        <taxon>Dinosauria</taxon>
        <taxon>Saurischia</taxon>
        <taxon>Theropoda</taxon>
        <taxon>Coelurosauria</taxon>
        <taxon>Aves</taxon>
        <taxon>Neognathae</taxon>
        <taxon>Galloanserae</taxon>
        <taxon>Anseriformes</taxon>
        <taxon>Anatidae</taxon>
        <taxon>Anatinae</taxon>
        <taxon>Anas</taxon>
    </lineage>
</organism>
<protein>
    <submittedName>
        <fullName evidence="1">Uncharacterized protein</fullName>
    </submittedName>
</protein>
<accession>R0K1D1</accession>
<sequence>MLCVLGTFLPRCDVSMVLLFSTSWQSRLLTRLVGHRAQGLFQGARESMSSPNCIPCDGVCSGAGKTGMGKLAISPDSSAWGGAHLPPAPKPPARGARALFGFAVVAPGPGGCCSWVPETTVHTAAFSKMLKAFPQQWQTVSSKLPTGSMADGPGCFVVPLHHVGGRGQLWDGTIHATAATVWGGSDWTFLCHMAGGALSNVETLGLSPYLRPGRTPQVLNKHLHRSLQLWDKSVLMQNDGICPKLDKLHIIKKLLEGREIIISLMLGWEERHVLQPFAERRTERSWHSGKEKEVGILGELCVVLASSWSTLAPGEIKVSKLETLPGFLVFTMRNLHVNPPRSRLVLQSQPASASSLTLSADGMKQKKAMNWRVTHTHELKLLQEEVPETRDCREVLLYLVNRLKHQHWQRELERQGLKVVFTLRPQQGKVMAFSDFSGKLLGPFAEASLDAFFTRLSRTLILSSKMKVLMSLKCDNLASKEETSLLQEMPSCQVASLFATATAALEAALSSDERTYQEPVSSLLCRVAPERGAQTKELIASRPKILGEGAASGTIEACSLFRPLSIAVQQTQVVLSEGLFQGLSHGTERGVWLWTQELRGHVHLLTARGKTYPIKPQVNSDELSSKVPVLLHWQGHSKSGHLKSNGMKPSPAFFVSTDTGSICEMSPASQEGFRDGCSDFAGAPSDLDQYNPNQTETSSKNALTSAMIYPLALGLLAAQSMHMYACYEISDDHREKALGRCWKCMCCVETITYPGGKLPVPALSSELPASPDLYLVTWSLQSPAADEFSCGRCNDMLTTSEEIMVRTEVSGKDNQVSRLSTTRNGVHSLLTSKPFYLEPPIAWRGPWRHVAATLRSVVIYERLAASSARCACPLFSAGAGTLPCRSRPTRRERAEETGSWKGKPGALGMAEPLGAARMPQLPLWSCICSLRAVGFTDAETEIVKGGCSWDLQWLAGSSEILES</sequence>
<reference evidence="2" key="1">
    <citation type="journal article" date="2013" name="Nat. Genet.">
        <title>The duck genome and transcriptome provide insight into an avian influenza virus reservoir species.</title>
        <authorList>
            <person name="Huang Y."/>
            <person name="Li Y."/>
            <person name="Burt D.W."/>
            <person name="Chen H."/>
            <person name="Zhang Y."/>
            <person name="Qian W."/>
            <person name="Kim H."/>
            <person name="Gan S."/>
            <person name="Zhao Y."/>
            <person name="Li J."/>
            <person name="Yi K."/>
            <person name="Feng H."/>
            <person name="Zhu P."/>
            <person name="Li B."/>
            <person name="Liu Q."/>
            <person name="Fairley S."/>
            <person name="Magor K.E."/>
            <person name="Du Z."/>
            <person name="Hu X."/>
            <person name="Goodman L."/>
            <person name="Tafer H."/>
            <person name="Vignal A."/>
            <person name="Lee T."/>
            <person name="Kim K.W."/>
            <person name="Sheng Z."/>
            <person name="An Y."/>
            <person name="Searle S."/>
            <person name="Herrero J."/>
            <person name="Groenen M.A."/>
            <person name="Crooijmans R.P."/>
            <person name="Faraut T."/>
            <person name="Cai Q."/>
            <person name="Webster R.G."/>
            <person name="Aldridge J.R."/>
            <person name="Warren W.C."/>
            <person name="Bartschat S."/>
            <person name="Kehr S."/>
            <person name="Marz M."/>
            <person name="Stadler P.F."/>
            <person name="Smith J."/>
            <person name="Kraus R.H."/>
            <person name="Zhao Y."/>
            <person name="Ren L."/>
            <person name="Fei J."/>
            <person name="Morisson M."/>
            <person name="Kaiser P."/>
            <person name="Griffin D.K."/>
            <person name="Rao M."/>
            <person name="Pitel F."/>
            <person name="Wang J."/>
            <person name="Li N."/>
        </authorList>
    </citation>
    <scope>NUCLEOTIDE SEQUENCE [LARGE SCALE GENOMIC DNA]</scope>
</reference>
<evidence type="ECO:0000313" key="2">
    <source>
        <dbReference type="Proteomes" id="UP000296049"/>
    </source>
</evidence>
<dbReference type="EMBL" id="KB742833">
    <property type="protein sequence ID" value="EOB03761.1"/>
    <property type="molecule type" value="Genomic_DNA"/>
</dbReference>
<name>R0K1D1_ANAPL</name>
<dbReference type="AlphaFoldDB" id="R0K1D1"/>
<gene>
    <name evidence="1" type="ORF">Anapl_00052</name>
</gene>